<evidence type="ECO:0000313" key="4">
    <source>
        <dbReference type="Proteomes" id="UP000617634"/>
    </source>
</evidence>
<name>A0A931HGM9_9SPHN</name>
<proteinExistence type="predicted"/>
<dbReference type="EMBL" id="JADZGI010000006">
    <property type="protein sequence ID" value="MBH0115004.1"/>
    <property type="molecule type" value="Genomic_DNA"/>
</dbReference>
<evidence type="ECO:0000259" key="1">
    <source>
        <dbReference type="Pfam" id="PF13362"/>
    </source>
</evidence>
<evidence type="ECO:0000259" key="2">
    <source>
        <dbReference type="Pfam" id="PF23639"/>
    </source>
</evidence>
<dbReference type="InterPro" id="IPR006171">
    <property type="entry name" value="TOPRIM_dom"/>
</dbReference>
<accession>A0A931HGM9</accession>
<protein>
    <submittedName>
        <fullName evidence="3">Toprim domain-containing protein</fullName>
    </submittedName>
</protein>
<dbReference type="Proteomes" id="UP000617634">
    <property type="component" value="Unassembled WGS sequence"/>
</dbReference>
<gene>
    <name evidence="3" type="ORF">I5E68_18825</name>
</gene>
<dbReference type="InterPro" id="IPR055570">
    <property type="entry name" value="DUF7146"/>
</dbReference>
<organism evidence="3 4">
    <name type="scientific">Novosphingobium aureum</name>
    <dbReference type="NCBI Taxonomy" id="2792964"/>
    <lineage>
        <taxon>Bacteria</taxon>
        <taxon>Pseudomonadati</taxon>
        <taxon>Pseudomonadota</taxon>
        <taxon>Alphaproteobacteria</taxon>
        <taxon>Sphingomonadales</taxon>
        <taxon>Sphingomonadaceae</taxon>
        <taxon>Novosphingobium</taxon>
    </lineage>
</organism>
<evidence type="ECO:0000313" key="3">
    <source>
        <dbReference type="EMBL" id="MBH0115004.1"/>
    </source>
</evidence>
<dbReference type="Pfam" id="PF23639">
    <property type="entry name" value="DUF7146"/>
    <property type="match status" value="1"/>
</dbReference>
<feature type="domain" description="Toprim" evidence="1">
    <location>
        <begin position="134"/>
        <end position="224"/>
    </location>
</feature>
<comment type="caution">
    <text evidence="3">The sequence shown here is derived from an EMBL/GenBank/DDBJ whole genome shotgun (WGS) entry which is preliminary data.</text>
</comment>
<dbReference type="Pfam" id="PF13362">
    <property type="entry name" value="Toprim_3"/>
    <property type="match status" value="1"/>
</dbReference>
<feature type="domain" description="DUF7146" evidence="2">
    <location>
        <begin position="29"/>
        <end position="126"/>
    </location>
</feature>
<reference evidence="3" key="1">
    <citation type="submission" date="2020-11" db="EMBL/GenBank/DDBJ databases">
        <title>Novosphingobium aureum sp. nov., a marine bacterium isolated from sediment of a salt flat.</title>
        <authorList>
            <person name="Yoo Y."/>
            <person name="Kim J.-J."/>
        </authorList>
    </citation>
    <scope>NUCLEOTIDE SEQUENCE</scope>
    <source>
        <strain evidence="3">YJ-S2-02</strain>
    </source>
</reference>
<dbReference type="AlphaFoldDB" id="A0A931HGM9"/>
<keyword evidence="4" id="KW-1185">Reference proteome</keyword>
<sequence>MAAFKNLQMNPPITGRDARTVEPARDLTPLCKQLWDFALPLRGTPGQLYQERRGIGHSRAGRFAPGAITYEGGRKLRLPALILPMTEGRELRALLRIFIDRDGTKSSRLEEPKRTLGDPRGSVVQLGAPASDTMNLAEGFEDAESAIVLNSLSGCAAVCGVERYASIFIPEHVRRVVIYSQHGKAAADAIERGSDNLTANGRSLEIVSPPSRCDWNDALMAKLKARA</sequence>